<dbReference type="InterPro" id="IPR036388">
    <property type="entry name" value="WH-like_DNA-bd_sf"/>
</dbReference>
<evidence type="ECO:0000259" key="9">
    <source>
        <dbReference type="PROSITE" id="PS51755"/>
    </source>
</evidence>
<dbReference type="STRING" id="1123402.SAMN02583745_02561"/>
<evidence type="ECO:0000256" key="1">
    <source>
        <dbReference type="ARBA" id="ARBA00022553"/>
    </source>
</evidence>
<dbReference type="InterPro" id="IPR011006">
    <property type="entry name" value="CheY-like_superfamily"/>
</dbReference>
<dbReference type="PROSITE" id="PS50110">
    <property type="entry name" value="RESPONSE_REGULATORY"/>
    <property type="match status" value="1"/>
</dbReference>
<dbReference type="FunFam" id="3.40.50.2300:FF:000002">
    <property type="entry name" value="DNA-binding response regulator PhoP"/>
    <property type="match status" value="1"/>
</dbReference>
<reference evidence="11" key="1">
    <citation type="submission" date="2016-10" db="EMBL/GenBank/DDBJ databases">
        <authorList>
            <person name="Varghese N."/>
            <person name="Submissions S."/>
        </authorList>
    </citation>
    <scope>NUCLEOTIDE SEQUENCE [LARGE SCALE GENOMIC DNA]</scope>
    <source>
        <strain evidence="11">DSM 18579</strain>
    </source>
</reference>
<dbReference type="InterPro" id="IPR001789">
    <property type="entry name" value="Sig_transdc_resp-reg_receiver"/>
</dbReference>
<keyword evidence="5" id="KW-0804">Transcription</keyword>
<feature type="domain" description="OmpR/PhoB-type" evidence="9">
    <location>
        <begin position="124"/>
        <end position="218"/>
    </location>
</feature>
<evidence type="ECO:0000256" key="3">
    <source>
        <dbReference type="ARBA" id="ARBA00023015"/>
    </source>
</evidence>
<dbReference type="Pfam" id="PF00486">
    <property type="entry name" value="Trans_reg_C"/>
    <property type="match status" value="1"/>
</dbReference>
<dbReference type="GO" id="GO:0000156">
    <property type="term" value="F:phosphorelay response regulator activity"/>
    <property type="evidence" value="ECO:0007669"/>
    <property type="project" value="TreeGrafter"/>
</dbReference>
<evidence type="ECO:0000256" key="2">
    <source>
        <dbReference type="ARBA" id="ARBA00023012"/>
    </source>
</evidence>
<dbReference type="InterPro" id="IPR039420">
    <property type="entry name" value="WalR-like"/>
</dbReference>
<dbReference type="PROSITE" id="PS51755">
    <property type="entry name" value="OMPR_PHOB"/>
    <property type="match status" value="1"/>
</dbReference>
<dbReference type="SMART" id="SM00862">
    <property type="entry name" value="Trans_reg_C"/>
    <property type="match status" value="1"/>
</dbReference>
<dbReference type="OrthoDB" id="9802426at2"/>
<keyword evidence="2" id="KW-0902">Two-component regulatory system</keyword>
<feature type="domain" description="Response regulatory" evidence="8">
    <location>
        <begin position="2"/>
        <end position="116"/>
    </location>
</feature>
<evidence type="ECO:0000313" key="10">
    <source>
        <dbReference type="EMBL" id="SET50410.1"/>
    </source>
</evidence>
<dbReference type="CDD" id="cd00383">
    <property type="entry name" value="trans_reg_C"/>
    <property type="match status" value="1"/>
</dbReference>
<dbReference type="EMBL" id="FOHV01000033">
    <property type="protein sequence ID" value="SET50410.1"/>
    <property type="molecule type" value="Genomic_DNA"/>
</dbReference>
<dbReference type="GO" id="GO:0032993">
    <property type="term" value="C:protein-DNA complex"/>
    <property type="evidence" value="ECO:0007669"/>
    <property type="project" value="TreeGrafter"/>
</dbReference>
<dbReference type="SMART" id="SM00448">
    <property type="entry name" value="REC"/>
    <property type="match status" value="1"/>
</dbReference>
<gene>
    <name evidence="10" type="ORF">SAMN02583745_02561</name>
</gene>
<keyword evidence="3" id="KW-0805">Transcription regulation</keyword>
<dbReference type="GO" id="GO:0006355">
    <property type="term" value="P:regulation of DNA-templated transcription"/>
    <property type="evidence" value="ECO:0007669"/>
    <property type="project" value="InterPro"/>
</dbReference>
<dbReference type="PANTHER" id="PTHR48111:SF75">
    <property type="entry name" value="TRANSCRIPTIONAL REGULATORY PROTEIN BASR"/>
    <property type="match status" value="1"/>
</dbReference>
<evidence type="ECO:0000256" key="7">
    <source>
        <dbReference type="PROSITE-ProRule" id="PRU01091"/>
    </source>
</evidence>
<evidence type="ECO:0000256" key="4">
    <source>
        <dbReference type="ARBA" id="ARBA00023125"/>
    </source>
</evidence>
<dbReference type="SUPFAM" id="SSF52172">
    <property type="entry name" value="CheY-like"/>
    <property type="match status" value="1"/>
</dbReference>
<dbReference type="Pfam" id="PF00072">
    <property type="entry name" value="Response_reg"/>
    <property type="match status" value="1"/>
</dbReference>
<evidence type="ECO:0000256" key="5">
    <source>
        <dbReference type="ARBA" id="ARBA00023163"/>
    </source>
</evidence>
<name>A0A1I0EXL6_9GAMM</name>
<protein>
    <submittedName>
        <fullName evidence="10">Two-component system, OmpR family, response regulator</fullName>
    </submittedName>
</protein>
<dbReference type="InterPro" id="IPR001867">
    <property type="entry name" value="OmpR/PhoB-type_DNA-bd"/>
</dbReference>
<dbReference type="AlphaFoldDB" id="A0A1I0EXL6"/>
<feature type="modified residue" description="4-aspartylphosphate" evidence="6">
    <location>
        <position position="51"/>
    </location>
</feature>
<dbReference type="Proteomes" id="UP000242642">
    <property type="component" value="Unassembled WGS sequence"/>
</dbReference>
<proteinExistence type="predicted"/>
<keyword evidence="1 6" id="KW-0597">Phosphoprotein</keyword>
<evidence type="ECO:0000256" key="6">
    <source>
        <dbReference type="PROSITE-ProRule" id="PRU00169"/>
    </source>
</evidence>
<evidence type="ECO:0000259" key="8">
    <source>
        <dbReference type="PROSITE" id="PS50110"/>
    </source>
</evidence>
<dbReference type="Gene3D" id="6.10.250.690">
    <property type="match status" value="1"/>
</dbReference>
<dbReference type="Gene3D" id="3.40.50.2300">
    <property type="match status" value="1"/>
</dbReference>
<keyword evidence="11" id="KW-1185">Reference proteome</keyword>
<accession>A0A1I0EXL6</accession>
<organism evidence="10 11">
    <name type="scientific">Thorsellia anophelis DSM 18579</name>
    <dbReference type="NCBI Taxonomy" id="1123402"/>
    <lineage>
        <taxon>Bacteria</taxon>
        <taxon>Pseudomonadati</taxon>
        <taxon>Pseudomonadota</taxon>
        <taxon>Gammaproteobacteria</taxon>
        <taxon>Enterobacterales</taxon>
        <taxon>Thorselliaceae</taxon>
        <taxon>Thorsellia</taxon>
    </lineage>
</organism>
<keyword evidence="4 7" id="KW-0238">DNA-binding</keyword>
<feature type="DNA-binding region" description="OmpR/PhoB-type" evidence="7">
    <location>
        <begin position="124"/>
        <end position="218"/>
    </location>
</feature>
<dbReference type="GO" id="GO:0005829">
    <property type="term" value="C:cytosol"/>
    <property type="evidence" value="ECO:0007669"/>
    <property type="project" value="TreeGrafter"/>
</dbReference>
<dbReference type="GO" id="GO:0000976">
    <property type="term" value="F:transcription cis-regulatory region binding"/>
    <property type="evidence" value="ECO:0007669"/>
    <property type="project" value="TreeGrafter"/>
</dbReference>
<dbReference type="RefSeq" id="WP_093321850.1">
    <property type="nucleotide sequence ID" value="NZ_FOHV01000033.1"/>
</dbReference>
<evidence type="ECO:0000313" key="11">
    <source>
        <dbReference type="Proteomes" id="UP000242642"/>
    </source>
</evidence>
<dbReference type="CDD" id="cd17624">
    <property type="entry name" value="REC_OmpR_PmrA-like"/>
    <property type="match status" value="1"/>
</dbReference>
<dbReference type="Gene3D" id="1.10.10.10">
    <property type="entry name" value="Winged helix-like DNA-binding domain superfamily/Winged helix DNA-binding domain"/>
    <property type="match status" value="1"/>
</dbReference>
<sequence length="218" mass="24682">MRILLIEDDKLLARSIITALTKQGLTVDWLDRGANAHHALKQESFSAVLLDLTLPDIDGLIVLKKIRQSGESIPVIILTARDDIKDRVNGLDAGADDYLGKPFAVEELLARIRVHVRRQSGNLESKIVLDKLSLDMSQQRIEYQEIEVKLTKNEYKILSTLILHANKVMTKESLQQTLNGWDELASENVIEVHLHHIRKKLPDIDIRNIRGVGYILST</sequence>
<dbReference type="PANTHER" id="PTHR48111">
    <property type="entry name" value="REGULATOR OF RPOS"/>
    <property type="match status" value="1"/>
</dbReference>